<dbReference type="Proteomes" id="UP000220927">
    <property type="component" value="Chromosome"/>
</dbReference>
<keyword evidence="4" id="KW-1185">Reference proteome</keyword>
<evidence type="ECO:0000313" key="3">
    <source>
        <dbReference type="EMBL" id="QAS80670.1"/>
    </source>
</evidence>
<evidence type="ECO:0000256" key="1">
    <source>
        <dbReference type="SAM" id="MobiDB-lite"/>
    </source>
</evidence>
<dbReference type="EMBL" id="CP034998">
    <property type="protein sequence ID" value="QAS80670.1"/>
    <property type="molecule type" value="Genomic_DNA"/>
</dbReference>
<feature type="compositionally biased region" description="Polar residues" evidence="1">
    <location>
        <begin position="53"/>
        <end position="66"/>
    </location>
</feature>
<gene>
    <name evidence="3" type="ORF">CO657_03870</name>
</gene>
<reference evidence="3 4" key="1">
    <citation type="submission" date="2019-01" db="EMBL/GenBank/DDBJ databases">
        <title>Genomic insights into the origins and evolution of symbiotic genes in the Phaseolus vulgaris microsymbionts.</title>
        <authorList>
            <person name="Tong W."/>
        </authorList>
    </citation>
    <scope>NUCLEOTIDE SEQUENCE [LARGE SCALE GENOMIC DNA]</scope>
    <source>
        <strain evidence="3 4">FH23</strain>
    </source>
</reference>
<name>A0AAE5U0X8_9HYPH</name>
<keyword evidence="2" id="KW-0812">Transmembrane</keyword>
<dbReference type="KEGG" id="rad:CO657_03870"/>
<organism evidence="3 4">
    <name type="scientific">Rhizobium acidisoli</name>
    <dbReference type="NCBI Taxonomy" id="1538158"/>
    <lineage>
        <taxon>Bacteria</taxon>
        <taxon>Pseudomonadati</taxon>
        <taxon>Pseudomonadota</taxon>
        <taxon>Alphaproteobacteria</taxon>
        <taxon>Hyphomicrobiales</taxon>
        <taxon>Rhizobiaceae</taxon>
        <taxon>Rhizobium/Agrobacterium group</taxon>
        <taxon>Rhizobium</taxon>
    </lineage>
</organism>
<accession>A0AAE5U0X8</accession>
<protein>
    <submittedName>
        <fullName evidence="3">Uncharacterized protein</fullName>
    </submittedName>
</protein>
<evidence type="ECO:0000313" key="4">
    <source>
        <dbReference type="Proteomes" id="UP000220927"/>
    </source>
</evidence>
<proteinExistence type="predicted"/>
<feature type="transmembrane region" description="Helical" evidence="2">
    <location>
        <begin position="15"/>
        <end position="38"/>
    </location>
</feature>
<dbReference type="AlphaFoldDB" id="A0AAE5U0X8"/>
<keyword evidence="2" id="KW-1133">Transmembrane helix</keyword>
<feature type="region of interest" description="Disordered" evidence="1">
    <location>
        <begin position="45"/>
        <end position="72"/>
    </location>
</feature>
<sequence length="72" mass="7822">MRGMVHARKRSERMIWIYSIIGVLIGVLLIGLAIWLGMSPSLSERKSWLPEPSGNSVEPNDSSIAGQGSDVA</sequence>
<evidence type="ECO:0000256" key="2">
    <source>
        <dbReference type="SAM" id="Phobius"/>
    </source>
</evidence>
<keyword evidence="2" id="KW-0472">Membrane</keyword>